<name>A0A328CC39_9DELT</name>
<dbReference type="SUPFAM" id="SSF48452">
    <property type="entry name" value="TPR-like"/>
    <property type="match status" value="9"/>
</dbReference>
<dbReference type="EMBL" id="QHKO01000001">
    <property type="protein sequence ID" value="RAL25246.1"/>
    <property type="molecule type" value="Genomic_DNA"/>
</dbReference>
<organism evidence="4 5">
    <name type="scientific">Lujinxingia litoralis</name>
    <dbReference type="NCBI Taxonomy" id="2211119"/>
    <lineage>
        <taxon>Bacteria</taxon>
        <taxon>Deltaproteobacteria</taxon>
        <taxon>Bradymonadales</taxon>
        <taxon>Lujinxingiaceae</taxon>
        <taxon>Lujinxingia</taxon>
    </lineage>
</organism>
<gene>
    <name evidence="4" type="ORF">DL240_03275</name>
</gene>
<comment type="caution">
    <text evidence="4">The sequence shown here is derived from an EMBL/GenBank/DDBJ whole genome shotgun (WGS) entry which is preliminary data.</text>
</comment>
<dbReference type="SUPFAM" id="SSF81901">
    <property type="entry name" value="HCP-like"/>
    <property type="match status" value="1"/>
</dbReference>
<accession>A0A328CC39</accession>
<evidence type="ECO:0000256" key="3">
    <source>
        <dbReference type="SAM" id="MobiDB-lite"/>
    </source>
</evidence>
<feature type="compositionally biased region" description="Acidic residues" evidence="3">
    <location>
        <begin position="274"/>
        <end position="292"/>
    </location>
</feature>
<dbReference type="InterPro" id="IPR011990">
    <property type="entry name" value="TPR-like_helical_dom_sf"/>
</dbReference>
<dbReference type="Pfam" id="PF13174">
    <property type="entry name" value="TPR_6"/>
    <property type="match status" value="1"/>
</dbReference>
<feature type="repeat" description="TPR" evidence="1">
    <location>
        <begin position="3780"/>
        <end position="3813"/>
    </location>
</feature>
<keyword evidence="5" id="KW-1185">Reference proteome</keyword>
<dbReference type="PROSITE" id="PS50005">
    <property type="entry name" value="TPR"/>
    <property type="match status" value="1"/>
</dbReference>
<dbReference type="OrthoDB" id="5244639at2"/>
<keyword evidence="2" id="KW-0175">Coiled coil</keyword>
<dbReference type="Proteomes" id="UP000249169">
    <property type="component" value="Unassembled WGS sequence"/>
</dbReference>
<proteinExistence type="predicted"/>
<dbReference type="Gene3D" id="1.25.40.10">
    <property type="entry name" value="Tetratricopeptide repeat domain"/>
    <property type="match status" value="15"/>
</dbReference>
<dbReference type="SMART" id="SM00028">
    <property type="entry name" value="TPR"/>
    <property type="match status" value="14"/>
</dbReference>
<evidence type="ECO:0008006" key="6">
    <source>
        <dbReference type="Google" id="ProtNLM"/>
    </source>
</evidence>
<keyword evidence="1" id="KW-0802">TPR repeat</keyword>
<dbReference type="PANTHER" id="PTHR12558:SF13">
    <property type="entry name" value="CELL DIVISION CYCLE PROTEIN 27 HOMOLOG"/>
    <property type="match status" value="1"/>
</dbReference>
<dbReference type="PANTHER" id="PTHR12558">
    <property type="entry name" value="CELL DIVISION CYCLE 16,23,27"/>
    <property type="match status" value="1"/>
</dbReference>
<dbReference type="InterPro" id="IPR019734">
    <property type="entry name" value="TPR_rpt"/>
</dbReference>
<sequence>MTDQLRALQEQLASDPGNPDIFKAFQSLCWEAGLWRQALDVARQQAQVSTLRPDYAAMATSLQDMANDLEPGPEKAQVLLALGDLFIEELAQRAEAMEAYQASFKAHPEDALPLQRASAIYLESREWDNLLTTHQIEVRIASDEAERERLLIAIAQIKAEHLKDLESATDTLAQIQEPGPLAHQLQQLYARGGTVAQAIAEADELAAALLDEGEGADAAMAWLEAAQLEYDRLDSNPQQALVYARKALSADPESEDAALVLEELQSELAASDALDADEQPADNVDAADDEPDSPAPRSVKGFYQAIPAFDGGIDAAREALQADPANVSALAALRAHLREEGDLAQLAQTLEHSVRYLRKRDGEWEVMTELARLYWLELGDDERAEYFFKRLKLLDEAHPDVFAFYEAYFEDQGDWRKLFSLLASRVSQVDSREESWLIAERLSEIAETQLGSAEKAIDVWKNFLREYAGDEEARRRLRHLYEDHGKWNALVDLIKDEVRELEASGDASTAERIALYEEMADIYRVRLNLDSMLITIMAQILELDPLNPSAFGQLRDLYEKNRRFNDLAGLLSDAAERSVEQGDIGMAVGLLLEVADIWQERLNNVTQAIPYLERVVAIAPEEVPVRDRLRTIYEQRRDFRSLFDLEVKEAVLEVGDERQRRLGELLEMAREKLRDPEREAHVLEALIETEPSEVLLDDLQRAYRRLERWSALAALLESRAPSFDPDKALATREDAARLYQDQALQPHEAARVWQSVLDEHPDHSEAFERLSAIFGQTAQWDLLEDLFLDAGRAPELYERLSELTEGLEDGVVVELRERQVRIADNDLDDPELVIHALEDVLLRASDDSAQALVYERLLPYFCRAEKVDAALEAHHFLLARQEDAGSRVQTMIALADLEAKRDQPDQALGWALKCFELFPADLEILDASTAYARAASMVQPLVDAWLDRAQSLEDANAQETLFLRAAALLAGDLQQIDDAIHWYEVLRERRPESIEVLAALDPLYQEAGRADDRILALRAQIDLLIEAGATDSDVVDQLSKIADVQRTLLGQKEEARQTYMEILDRDPDHLGALRGVKELHRADDRYQDVAEYLMREIPLAVYEGPDAVWAARMELGDLMRDHLEDQHGALRAYAEVLGENPAHEGALNAARQFLARDDFARDAAMLLEPILRDQASYEPLAEALEARHRVCQDPFEEQEILDELIPLYADELNDVPTAFERACRQFHIDPERDDIWLRVEQLGARLNRWSLIEEMFTAQSPLEGHLSPTRFDLLRHLAAIREHQMQDRERALQAWERLHAYDPMDLPTVEALERLYRKEARVNDLVEMLRKRALLVDLDDDRIRFLLEAGTLLEEALDLPVDATEVFREVLAMDPEHEEAVDALERLLRTQEAWHDLDALLAEQAEQTLQPERRRAFLFRLATLRFEQLEDLSGALSITIDLLEDNPGDDAVLAFAARLDQRLAEDGSWPQLRTDLATTLEPIYRLRGEYERLDQALSVRLDMSQDIFEKLEILDELVGLRQKKLARPRDAFDAVAQAVRLQPDDEDRRKRLIELANAVDALDEAAHTLEQAAAEADSFAAGAIWKRVGQLASQKLNDASRAIAAFEQALELDPNDLGAMEALERLFEAVGETESLSAILLRQADVADSAQRLKLLRRVAILQEQVLHLPVDAIDTNRQILEAAPDDLQVMEALERLYAAEAQHFELAELLQRKALTVEEGAARIGVLARLAEVYERDLNDVEETVATYRRMLADSPGHLHSLAQLDRILSAEARWADWVEVARQRLDSPAARDPDLRLELELKLGQTLAGELFAVEEALSVYRSILGRIDCQPDAIERLEALAQDDAWIEEVAPDLREVYRQQGQWQKLLDLLERLSLQLLDPADKATALFDRGVIARDRFDDEAHLAMSCFAQAWMLEPDRESYGEALISLASRKEAWETLTQHLREVLERAIEPARILDLNLKLAVIFGDALADEVEAEMHLREVLAMEPGHSDALPALMALLDRQERWHDLIEIFEERHEVLLDSKPSESLTYLRKIAAMQEEQLQDAFAAVETWRRLSALEPRSPEARQALVRLLESQSRWDELADLYTDIAAASSLPSEILQAELALADLCRGPLAEIQRAVELYGRALEIDAGHPYAIDALEGIFAEHSDFRSSAGEFLEPIYRVRKDRPKLAQILDARAAASDDTAQRLNWLRELAQIVDRELDDPARAWDVHRRIFALAPADEPARQALAELASRVSPPQAGWEALAEHYDTILRESYEVDDVLRSALRVEQAEIFADRLMDTPRARQAIDLAIQVAPDFERALDLRERLLARDEDWQALVDHYRFLAEQKPDAGAQWLEKLALLFEEVLGDIEAAVDTYNILLELDPGSTSYRTSLERLLGQVERWFDLAEIYRWRIDDALDPRVVIENRFKLARLQESQLDALEEAIASYRTILEEEPAHGPSVRALEGLRHDLQRRSGSWEHLRLQLVDLLLETYDEDRAWQRIDELLEEKVALLEDVDQKVQTQVERAQLMLRISEDNVERARALTTLARAYCLDPSNAEIEELVEVLATDLDAWQRVIPIYLSALEGSDDVAHQGRLLAAVARIYEGPLEDKESAIAAYQQSVEISPDAEATLSKLQQLYGELARWEPLVLILERRLEDTYDAEEQRSLRIRIARIYDETLARPDQALRLYEELRQEDPTDLSFVVVMERLLESLQDWEGLEALLLDKLGLVDGDTLRSRAFHRLGELRRDLLNRPDDAIASYSDALALNPEDTLALDALIDLYNVHERWPELLDALIARQQLHDPAEHDAITALQVRQGDVLAEHLNDPLQALECYASALALDPQNYLVRGALFRLMTRPEVLVSAGQALQQAYRAGEEWDELEALYERMIELIQVPEQRAGLYIDLAQLQIDAFELPVKAFATLGRGLRDVPQVDFLREQLQLLAQHLGYEDDLVALYEEALELGIDDLEVRRSMHLAAGQGYAQSMGDAEEAIRHFEAVLEIDEYDLDALRWLDRIYQALQNWEKLTAVLRKKQAVVDGEELLQTNFQLAYLLEVAFEEPLEAFDLYRRVLLEDPIHSGAIEGLERLSSVETLQADILELLEPTYREAQDWEKLTRLYLMKLEGVESAAERADLLREVAQLEYEELDNVEAAYAHWGRALREDPHDIDVQEKIEAIARERGLFEALVVLYEDIVESLNDPVRQLELAERAAGWATEILHDDQQAAALYRVVLAVEPRHPEALTNLERIARQQGDDVSLEAVLSARLQSSYDAAEQAQIYAELGRVRLGLQNHAGAIEALVGWTDLEGDDHEVLETLCGLYEITEAWHDLASTLERLLTRVDEDAHRLELLNQLGQVCGERLGEHADALSAYERALELAPEDPQILRALEEVYQGLGDFQALRDLLARELEQADSEQETVRLLLRRARLRYDVDADANAAIDDYQAAFALRDDHPDVIQALGELYRKERRWDELLAMHRLHFDRAPDQEAQVHHLLIMAQICHEELQQLDQAAGFAGTVLEADPHHGEALDRLEAIYRAQQAWENVIAVIDRRIESCDDQARYDLMLLRAHTLESDAESPELAAETYLAILDAFPADQAVFEKLDALYLRAHDHQGAYNLLARRAQLAEGDDQRVMILLQMSELARTSLNNDALRIAPLEEARGLAGDDLSVVEPLLDAYIEGGLLEKAAPLLNSVIDSLLEARQMKDVVRFYHLQGKLAEQGGDEQAARQAYEAAHKIDATYIPNLLSLGKLSFRSQDMEHALKIFQILLLHQMNIKDNSDKVEVYYHLGAIRQATGDERGARDMFKRALRVDAGHAPSQEALDALGA</sequence>
<evidence type="ECO:0000256" key="2">
    <source>
        <dbReference type="SAM" id="Coils"/>
    </source>
</evidence>
<dbReference type="Pfam" id="PF13181">
    <property type="entry name" value="TPR_8"/>
    <property type="match status" value="2"/>
</dbReference>
<feature type="coiled-coil region" evidence="2">
    <location>
        <begin position="2496"/>
        <end position="2538"/>
    </location>
</feature>
<protein>
    <recommendedName>
        <fullName evidence="6">Tetratricopeptide repeat protein</fullName>
    </recommendedName>
</protein>
<evidence type="ECO:0000313" key="5">
    <source>
        <dbReference type="Proteomes" id="UP000249169"/>
    </source>
</evidence>
<reference evidence="4 5" key="1">
    <citation type="submission" date="2018-05" db="EMBL/GenBank/DDBJ databases">
        <title>Lujinxingia marina gen. nov. sp. nov., a new facultative anaerobic member of the class Deltaproteobacteria, and proposal of Lujinxingaceae fam. nov.</title>
        <authorList>
            <person name="Li C.-M."/>
        </authorList>
    </citation>
    <scope>NUCLEOTIDE SEQUENCE [LARGE SCALE GENOMIC DNA]</scope>
    <source>
        <strain evidence="4 5">B210</strain>
    </source>
</reference>
<feature type="region of interest" description="Disordered" evidence="3">
    <location>
        <begin position="273"/>
        <end position="299"/>
    </location>
</feature>
<evidence type="ECO:0000313" key="4">
    <source>
        <dbReference type="EMBL" id="RAL25246.1"/>
    </source>
</evidence>
<dbReference type="RefSeq" id="WP_111728418.1">
    <property type="nucleotide sequence ID" value="NZ_QHKO01000001.1"/>
</dbReference>
<evidence type="ECO:0000256" key="1">
    <source>
        <dbReference type="PROSITE-ProRule" id="PRU00339"/>
    </source>
</evidence>